<keyword evidence="5 7" id="KW-0520">NAD</keyword>
<feature type="binding site" evidence="9">
    <location>
        <position position="123"/>
    </location>
    <ligand>
        <name>substrate</name>
    </ligand>
</feature>
<comment type="caution">
    <text evidence="13">The sequence shown here is derived from an EMBL/GenBank/DDBJ whole genome shotgun (WGS) entry which is preliminary data.</text>
</comment>
<dbReference type="InterPro" id="IPR011304">
    <property type="entry name" value="L-lactate_DH"/>
</dbReference>
<dbReference type="InterPro" id="IPR001236">
    <property type="entry name" value="Lactate/malate_DH_N"/>
</dbReference>
<dbReference type="PIRSF" id="PIRSF000102">
    <property type="entry name" value="Lac_mal_DH"/>
    <property type="match status" value="1"/>
</dbReference>
<comment type="function">
    <text evidence="7">Catalyzes the conversion of lactate to pyruvate.</text>
</comment>
<feature type="domain" description="Lactate/malate dehydrogenase C-terminal" evidence="12">
    <location>
        <begin position="148"/>
        <end position="313"/>
    </location>
</feature>
<evidence type="ECO:0000256" key="9">
    <source>
        <dbReference type="PIRSR" id="PIRSR000102-2"/>
    </source>
</evidence>
<evidence type="ECO:0000256" key="7">
    <source>
        <dbReference type="HAMAP-Rule" id="MF_00488"/>
    </source>
</evidence>
<dbReference type="InterPro" id="IPR018177">
    <property type="entry name" value="L-lactate_DH_AS"/>
</dbReference>
<feature type="active site" description="Proton acceptor" evidence="7 8">
    <location>
        <position position="178"/>
    </location>
</feature>
<evidence type="ECO:0000256" key="5">
    <source>
        <dbReference type="ARBA" id="ARBA00023027"/>
    </source>
</evidence>
<dbReference type="InterPro" id="IPR036291">
    <property type="entry name" value="NAD(P)-bd_dom_sf"/>
</dbReference>
<dbReference type="EMBL" id="DVFT01000122">
    <property type="protein sequence ID" value="HIQ96487.1"/>
    <property type="molecule type" value="Genomic_DNA"/>
</dbReference>
<accession>A0A9D1D0W2</accession>
<dbReference type="AlphaFoldDB" id="A0A9D1D0W2"/>
<organism evidence="13 14">
    <name type="scientific">Candidatus Limivivens merdigallinarum</name>
    <dbReference type="NCBI Taxonomy" id="2840859"/>
    <lineage>
        <taxon>Bacteria</taxon>
        <taxon>Bacillati</taxon>
        <taxon>Bacillota</taxon>
        <taxon>Clostridia</taxon>
        <taxon>Lachnospirales</taxon>
        <taxon>Lachnospiraceae</taxon>
        <taxon>Lachnospiraceae incertae sedis</taxon>
        <taxon>Candidatus Limivivens</taxon>
    </lineage>
</organism>
<dbReference type="GO" id="GO:0005737">
    <property type="term" value="C:cytoplasm"/>
    <property type="evidence" value="ECO:0007669"/>
    <property type="project" value="UniProtKB-SubCell"/>
</dbReference>
<feature type="binding site" evidence="7 10">
    <location>
        <position position="38"/>
    </location>
    <ligand>
        <name>NAD(+)</name>
        <dbReference type="ChEBI" id="CHEBI:57540"/>
    </ligand>
</feature>
<dbReference type="Gene3D" id="3.40.50.720">
    <property type="entry name" value="NAD(P)-binding Rossmann-like Domain"/>
    <property type="match status" value="1"/>
</dbReference>
<reference evidence="13" key="2">
    <citation type="journal article" date="2021" name="PeerJ">
        <title>Extensive microbial diversity within the chicken gut microbiome revealed by metagenomics and culture.</title>
        <authorList>
            <person name="Gilroy R."/>
            <person name="Ravi A."/>
            <person name="Getino M."/>
            <person name="Pursley I."/>
            <person name="Horton D.L."/>
            <person name="Alikhan N.F."/>
            <person name="Baker D."/>
            <person name="Gharbi K."/>
            <person name="Hall N."/>
            <person name="Watson M."/>
            <person name="Adriaenssens E.M."/>
            <person name="Foster-Nyarko E."/>
            <person name="Jarju S."/>
            <person name="Secka A."/>
            <person name="Antonio M."/>
            <person name="Oren A."/>
            <person name="Chaudhuri R.R."/>
            <person name="La Ragione R."/>
            <person name="Hildebrand F."/>
            <person name="Pallen M.J."/>
        </authorList>
    </citation>
    <scope>NUCLEOTIDE SEQUENCE</scope>
    <source>
        <strain evidence="13">ChiSjej3B21-11622</strain>
    </source>
</reference>
<comment type="catalytic activity">
    <reaction evidence="6 7">
        <text>(S)-lactate + NAD(+) = pyruvate + NADH + H(+)</text>
        <dbReference type="Rhea" id="RHEA:23444"/>
        <dbReference type="ChEBI" id="CHEBI:15361"/>
        <dbReference type="ChEBI" id="CHEBI:15378"/>
        <dbReference type="ChEBI" id="CHEBI:16651"/>
        <dbReference type="ChEBI" id="CHEBI:57540"/>
        <dbReference type="ChEBI" id="CHEBI:57945"/>
        <dbReference type="EC" id="1.1.1.27"/>
    </reaction>
</comment>
<dbReference type="NCBIfam" id="NF004863">
    <property type="entry name" value="PRK06223.1"/>
    <property type="match status" value="1"/>
</dbReference>
<dbReference type="PANTHER" id="PTHR43128:SF16">
    <property type="entry name" value="L-LACTATE DEHYDROGENASE"/>
    <property type="match status" value="1"/>
</dbReference>
<feature type="binding site" evidence="7">
    <location>
        <begin position="123"/>
        <end position="126"/>
    </location>
    <ligand>
        <name>substrate</name>
    </ligand>
</feature>
<dbReference type="GO" id="GO:0004459">
    <property type="term" value="F:L-lactate dehydrogenase (NAD+) activity"/>
    <property type="evidence" value="ECO:0007669"/>
    <property type="project" value="UniProtKB-UniRule"/>
</dbReference>
<evidence type="ECO:0000256" key="2">
    <source>
        <dbReference type="ARBA" id="ARBA00006054"/>
    </source>
</evidence>
<dbReference type="GO" id="GO:0006089">
    <property type="term" value="P:lactate metabolic process"/>
    <property type="evidence" value="ECO:0007669"/>
    <property type="project" value="TreeGrafter"/>
</dbReference>
<dbReference type="InterPro" id="IPR022383">
    <property type="entry name" value="Lactate/malate_DH_C"/>
</dbReference>
<evidence type="ECO:0000256" key="3">
    <source>
        <dbReference type="ARBA" id="ARBA00012967"/>
    </source>
</evidence>
<evidence type="ECO:0000259" key="11">
    <source>
        <dbReference type="Pfam" id="PF00056"/>
    </source>
</evidence>
<evidence type="ECO:0000256" key="6">
    <source>
        <dbReference type="ARBA" id="ARBA00049258"/>
    </source>
</evidence>
<dbReference type="Proteomes" id="UP000886886">
    <property type="component" value="Unassembled WGS sequence"/>
</dbReference>
<dbReference type="PANTHER" id="PTHR43128">
    <property type="entry name" value="L-2-HYDROXYCARBOXYLATE DEHYDROGENASE (NAD(P)(+))"/>
    <property type="match status" value="1"/>
</dbReference>
<dbReference type="PRINTS" id="PR00086">
    <property type="entry name" value="LLDHDRGNASE"/>
</dbReference>
<feature type="binding site" evidence="10">
    <location>
        <begin position="13"/>
        <end position="18"/>
    </location>
    <ligand>
        <name>NAD(+)</name>
        <dbReference type="ChEBI" id="CHEBI:57540"/>
    </ligand>
</feature>
<evidence type="ECO:0000259" key="12">
    <source>
        <dbReference type="Pfam" id="PF02866"/>
    </source>
</evidence>
<dbReference type="SUPFAM" id="SSF56327">
    <property type="entry name" value="LDH C-terminal domain-like"/>
    <property type="match status" value="1"/>
</dbReference>
<feature type="binding site" evidence="7">
    <location>
        <position position="104"/>
    </location>
    <ligand>
        <name>NAD(+)</name>
        <dbReference type="ChEBI" id="CHEBI:57540"/>
    </ligand>
</feature>
<keyword evidence="7" id="KW-0963">Cytoplasm</keyword>
<feature type="binding site" evidence="9">
    <location>
        <position position="154"/>
    </location>
    <ligand>
        <name>substrate</name>
    </ligand>
</feature>
<feature type="domain" description="Lactate/malate dehydrogenase N-terminal" evidence="11">
    <location>
        <begin position="8"/>
        <end position="145"/>
    </location>
</feature>
<comment type="subunit">
    <text evidence="7">Homotetramer.</text>
</comment>
<dbReference type="InterPro" id="IPR015955">
    <property type="entry name" value="Lactate_DH/Glyco_Ohase_4_C"/>
</dbReference>
<evidence type="ECO:0000256" key="8">
    <source>
        <dbReference type="PIRSR" id="PIRSR000102-1"/>
    </source>
</evidence>
<dbReference type="Pfam" id="PF00056">
    <property type="entry name" value="Ldh_1_N"/>
    <property type="match status" value="1"/>
</dbReference>
<dbReference type="Pfam" id="PF02866">
    <property type="entry name" value="Ldh_1_C"/>
    <property type="match status" value="1"/>
</dbReference>
<gene>
    <name evidence="7" type="primary">ldh</name>
    <name evidence="13" type="ORF">IAB26_07990</name>
</gene>
<comment type="subcellular location">
    <subcellularLocation>
        <location evidence="7">Cytoplasm</location>
    </subcellularLocation>
</comment>
<feature type="binding site" evidence="10">
    <location>
        <position position="98"/>
    </location>
    <ligand>
        <name>NAD(+)</name>
        <dbReference type="ChEBI" id="CHEBI:57540"/>
    </ligand>
</feature>
<dbReference type="SUPFAM" id="SSF51735">
    <property type="entry name" value="NAD(P)-binding Rossmann-fold domains"/>
    <property type="match status" value="1"/>
</dbReference>
<feature type="binding site" evidence="7">
    <location>
        <position position="230"/>
    </location>
    <ligand>
        <name>substrate</name>
    </ligand>
</feature>
<dbReference type="NCBIfam" id="NF000824">
    <property type="entry name" value="PRK00066.1"/>
    <property type="match status" value="1"/>
</dbReference>
<dbReference type="GO" id="GO:0006096">
    <property type="term" value="P:glycolytic process"/>
    <property type="evidence" value="ECO:0007669"/>
    <property type="project" value="UniProtKB-UniRule"/>
</dbReference>
<dbReference type="PROSITE" id="PS00064">
    <property type="entry name" value="L_LDH"/>
    <property type="match status" value="1"/>
</dbReference>
<dbReference type="FunFam" id="3.40.50.720:FF:000018">
    <property type="entry name" value="Malate dehydrogenase"/>
    <property type="match status" value="1"/>
</dbReference>
<proteinExistence type="inferred from homology"/>
<feature type="binding site" evidence="7">
    <location>
        <begin position="82"/>
        <end position="83"/>
    </location>
    <ligand>
        <name>NAD(+)</name>
        <dbReference type="ChEBI" id="CHEBI:57540"/>
    </ligand>
</feature>
<evidence type="ECO:0000256" key="10">
    <source>
        <dbReference type="PIRSR" id="PIRSR000102-3"/>
    </source>
</evidence>
<feature type="binding site" evidence="9">
    <location>
        <position position="85"/>
    </location>
    <ligand>
        <name>substrate</name>
    </ligand>
</feature>
<dbReference type="Gene3D" id="3.90.110.10">
    <property type="entry name" value="Lactate dehydrogenase/glycoside hydrolase, family 4, C-terminal"/>
    <property type="match status" value="1"/>
</dbReference>
<feature type="binding site" evidence="7">
    <location>
        <begin position="151"/>
        <end position="154"/>
    </location>
    <ligand>
        <name>substrate</name>
    </ligand>
</feature>
<feature type="binding site" evidence="7">
    <location>
        <position position="146"/>
    </location>
    <ligand>
        <name>NAD(+)</name>
        <dbReference type="ChEBI" id="CHEBI:57540"/>
    </ligand>
</feature>
<name>A0A9D1D0W2_9FIRM</name>
<dbReference type="InterPro" id="IPR001557">
    <property type="entry name" value="L-lactate/malate_DH"/>
</dbReference>
<dbReference type="EC" id="1.1.1.27" evidence="3 7"/>
<evidence type="ECO:0000256" key="1">
    <source>
        <dbReference type="ARBA" id="ARBA00004843"/>
    </source>
</evidence>
<evidence type="ECO:0000313" key="13">
    <source>
        <dbReference type="EMBL" id="HIQ96487.1"/>
    </source>
</evidence>
<feature type="binding site" evidence="7">
    <location>
        <position position="43"/>
    </location>
    <ligand>
        <name>NAD(+)</name>
        <dbReference type="ChEBI" id="CHEBI:57540"/>
    </ligand>
</feature>
<keyword evidence="4 7" id="KW-0560">Oxidoreductase</keyword>
<dbReference type="HAMAP" id="MF_00488">
    <property type="entry name" value="Lactate_dehydrog"/>
    <property type="match status" value="1"/>
</dbReference>
<feature type="binding site" evidence="7">
    <location>
        <position position="17"/>
    </location>
    <ligand>
        <name>NAD(+)</name>
        <dbReference type="ChEBI" id="CHEBI:57540"/>
    </ligand>
</feature>
<feature type="binding site" evidence="7 9">
    <location>
        <position position="91"/>
    </location>
    <ligand>
        <name>substrate</name>
    </ligand>
</feature>
<comment type="caution">
    <text evidence="7">Lacks conserved residue(s) required for the propagation of feature annotation.</text>
</comment>
<feature type="binding site" evidence="7 10">
    <location>
        <begin position="121"/>
        <end position="123"/>
    </location>
    <ligand>
        <name>NAD(+)</name>
        <dbReference type="ChEBI" id="CHEBI:57540"/>
    </ligand>
</feature>
<feature type="binding site" evidence="7">
    <location>
        <position position="68"/>
    </location>
    <ligand>
        <name>NAD(+)</name>
        <dbReference type="ChEBI" id="CHEBI:57540"/>
    </ligand>
</feature>
<sequence length="315" mass="33431">MKTSHKDKIVVVGAGNVGEAIAYTLMIRKQASDIVLIDLNEARAKGDALDISHGTSFYNQVTIRQGGYEECADADIIIVTAGVARKPGQTRLDLAKVNVSIMRSVTESIMQYAKNPIIVVVSNPADIITAEIQAISGLPANRVIGSGTSLDTARLRYNLSEALNVSVKDVQAYVLGEHGDSQVPIYSSAAIGGVSLDSAAEQLNVTLDKEDIAKRTREGGAEVIGLKGATFYGIAMSVSAIVETIMRDDNAVLPVAHVLDESFGDWAGVPISLPCQIGAEGISKVLEVSMSDSEKEAMNASVQILKDFLNKVREA</sequence>
<evidence type="ECO:0000256" key="4">
    <source>
        <dbReference type="ARBA" id="ARBA00023002"/>
    </source>
</evidence>
<comment type="pathway">
    <text evidence="1 7">Fermentation; pyruvate fermentation to lactate; (S)-lactate from pyruvate: step 1/1.</text>
</comment>
<comment type="similarity">
    <text evidence="2 7">Belongs to the LDH/MDH superfamily. LDH family.</text>
</comment>
<dbReference type="NCBIfam" id="TIGR01771">
    <property type="entry name" value="L-LDH-NAD"/>
    <property type="match status" value="1"/>
</dbReference>
<reference evidence="13" key="1">
    <citation type="submission" date="2020-10" db="EMBL/GenBank/DDBJ databases">
        <authorList>
            <person name="Gilroy R."/>
        </authorList>
    </citation>
    <scope>NUCLEOTIDE SEQUENCE</scope>
    <source>
        <strain evidence="13">ChiSjej3B21-11622</strain>
    </source>
</reference>
<evidence type="ECO:0000313" key="14">
    <source>
        <dbReference type="Proteomes" id="UP000886886"/>
    </source>
</evidence>
<protein>
    <recommendedName>
        <fullName evidence="3 7">L-lactate dehydrogenase</fullName>
        <shortName evidence="7">L-LDH</shortName>
        <ecNumber evidence="3 7">1.1.1.27</ecNumber>
    </recommendedName>
</protein>